<evidence type="ECO:0000313" key="2">
    <source>
        <dbReference type="EMBL" id="KFN42640.1"/>
    </source>
</evidence>
<dbReference type="RefSeq" id="WP_022970333.1">
    <property type="nucleotide sequence ID" value="NZ_ATVD01000006.1"/>
</dbReference>
<dbReference type="Proteomes" id="UP000029385">
    <property type="component" value="Unassembled WGS sequence"/>
</dbReference>
<dbReference type="eggNOG" id="ENOG5030R62">
    <property type="taxonomic scope" value="Bacteria"/>
</dbReference>
<keyword evidence="1" id="KW-1133">Transmembrane helix</keyword>
<keyword evidence="1" id="KW-0812">Transmembrane</keyword>
<organism evidence="2 3">
    <name type="scientific">Arenimonas oryziterrae DSM 21050 = YC6267</name>
    <dbReference type="NCBI Taxonomy" id="1121015"/>
    <lineage>
        <taxon>Bacteria</taxon>
        <taxon>Pseudomonadati</taxon>
        <taxon>Pseudomonadota</taxon>
        <taxon>Gammaproteobacteria</taxon>
        <taxon>Lysobacterales</taxon>
        <taxon>Lysobacteraceae</taxon>
        <taxon>Arenimonas</taxon>
    </lineage>
</organism>
<dbReference type="PATRIC" id="fig|1121015.4.peg.2162"/>
<keyword evidence="3" id="KW-1185">Reference proteome</keyword>
<feature type="transmembrane region" description="Helical" evidence="1">
    <location>
        <begin position="36"/>
        <end position="58"/>
    </location>
</feature>
<proteinExistence type="predicted"/>
<feature type="transmembrane region" description="Helical" evidence="1">
    <location>
        <begin position="6"/>
        <end position="24"/>
    </location>
</feature>
<accession>A0A091BE01</accession>
<comment type="caution">
    <text evidence="2">The sequence shown here is derived from an EMBL/GenBank/DDBJ whole genome shotgun (WGS) entry which is preliminary data.</text>
</comment>
<evidence type="ECO:0000313" key="3">
    <source>
        <dbReference type="Proteomes" id="UP000029385"/>
    </source>
</evidence>
<sequence length="98" mass="11129">MPLLALVLFAPWFAILGWAYWAYPKSHAVTPARRRLDVIALLLAVVSSAIAMYLAYFLPFDGVGKMWPQVIATLAGYHAFLLVLVVAYFIRRKRFRSV</sequence>
<name>A0A091BE01_9GAMM</name>
<evidence type="ECO:0000256" key="1">
    <source>
        <dbReference type="SAM" id="Phobius"/>
    </source>
</evidence>
<dbReference type="EMBL" id="AVCI01000009">
    <property type="protein sequence ID" value="KFN42640.1"/>
    <property type="molecule type" value="Genomic_DNA"/>
</dbReference>
<protein>
    <submittedName>
        <fullName evidence="2">Uncharacterized protein</fullName>
    </submittedName>
</protein>
<dbReference type="STRING" id="1121015.GCA_000420545_02733"/>
<gene>
    <name evidence="2" type="ORF">N789_13445</name>
</gene>
<feature type="transmembrane region" description="Helical" evidence="1">
    <location>
        <begin position="70"/>
        <end position="90"/>
    </location>
</feature>
<dbReference type="AlphaFoldDB" id="A0A091BE01"/>
<reference evidence="2 3" key="1">
    <citation type="submission" date="2013-09" db="EMBL/GenBank/DDBJ databases">
        <title>Genome sequencing of Arenimonas oryziterrae.</title>
        <authorList>
            <person name="Chen F."/>
            <person name="Wang G."/>
        </authorList>
    </citation>
    <scope>NUCLEOTIDE SEQUENCE [LARGE SCALE GENOMIC DNA]</scope>
    <source>
        <strain evidence="2 3">YC6267</strain>
    </source>
</reference>
<keyword evidence="1" id="KW-0472">Membrane</keyword>
<dbReference type="OrthoDB" id="6054159at2"/>